<dbReference type="InterPro" id="IPR050678">
    <property type="entry name" value="DNA_Partitioning_ATPase"/>
</dbReference>
<dbReference type="Pfam" id="PF01656">
    <property type="entry name" value="CbiA"/>
    <property type="match status" value="1"/>
</dbReference>
<protein>
    <submittedName>
        <fullName evidence="2">ParA family protein</fullName>
    </submittedName>
</protein>
<dbReference type="EMBL" id="QYBC01000042">
    <property type="protein sequence ID" value="RYB01399.1"/>
    <property type="molecule type" value="Genomic_DNA"/>
</dbReference>
<reference evidence="2 3" key="1">
    <citation type="submission" date="2018-09" db="EMBL/GenBank/DDBJ databases">
        <authorList>
            <person name="Grouzdev D.S."/>
            <person name="Krutkina M.S."/>
        </authorList>
    </citation>
    <scope>NUCLEOTIDE SEQUENCE [LARGE SCALE GENOMIC DNA]</scope>
    <source>
        <strain evidence="2 3">RmlP001</strain>
    </source>
</reference>
<dbReference type="Gene3D" id="3.40.50.300">
    <property type="entry name" value="P-loop containing nucleotide triphosphate hydrolases"/>
    <property type="match status" value="1"/>
</dbReference>
<organism evidence="2 3">
    <name type="scientific">Lichenibacterium ramalinae</name>
    <dbReference type="NCBI Taxonomy" id="2316527"/>
    <lineage>
        <taxon>Bacteria</taxon>
        <taxon>Pseudomonadati</taxon>
        <taxon>Pseudomonadota</taxon>
        <taxon>Alphaproteobacteria</taxon>
        <taxon>Hyphomicrobiales</taxon>
        <taxon>Lichenihabitantaceae</taxon>
        <taxon>Lichenibacterium</taxon>
    </lineage>
</organism>
<dbReference type="InterPro" id="IPR002586">
    <property type="entry name" value="CobQ/CobB/MinD/ParA_Nub-bd_dom"/>
</dbReference>
<dbReference type="InterPro" id="IPR027417">
    <property type="entry name" value="P-loop_NTPase"/>
</dbReference>
<dbReference type="CDD" id="cd02042">
    <property type="entry name" value="ParAB_family"/>
    <property type="match status" value="1"/>
</dbReference>
<dbReference type="Proteomes" id="UP000289411">
    <property type="component" value="Unassembled WGS sequence"/>
</dbReference>
<comment type="caution">
    <text evidence="2">The sequence shown here is derived from an EMBL/GenBank/DDBJ whole genome shotgun (WGS) entry which is preliminary data.</text>
</comment>
<dbReference type="PANTHER" id="PTHR13696">
    <property type="entry name" value="P-LOOP CONTAINING NUCLEOSIDE TRIPHOSPHATE HYDROLASE"/>
    <property type="match status" value="1"/>
</dbReference>
<feature type="domain" description="CobQ/CobB/MinD/ParA nucleotide binding" evidence="1">
    <location>
        <begin position="3"/>
        <end position="176"/>
    </location>
</feature>
<proteinExistence type="predicted"/>
<dbReference type="SUPFAM" id="SSF52540">
    <property type="entry name" value="P-loop containing nucleoside triphosphate hydrolases"/>
    <property type="match status" value="1"/>
</dbReference>
<evidence type="ECO:0000313" key="2">
    <source>
        <dbReference type="EMBL" id="RYB01399.1"/>
    </source>
</evidence>
<name>A0A4Q2R6U8_9HYPH</name>
<keyword evidence="3" id="KW-1185">Reference proteome</keyword>
<gene>
    <name evidence="2" type="ORF">D3272_26260</name>
</gene>
<dbReference type="PIRSF" id="PIRSF009320">
    <property type="entry name" value="Nuc_binding_HP_1000"/>
    <property type="match status" value="1"/>
</dbReference>
<dbReference type="AlphaFoldDB" id="A0A4Q2R6U8"/>
<dbReference type="RefSeq" id="WP_129222204.1">
    <property type="nucleotide sequence ID" value="NZ_QYBC01000042.1"/>
</dbReference>
<dbReference type="PANTHER" id="PTHR13696:SF96">
    <property type="entry name" value="COBQ_COBB_MIND_PARA NUCLEOTIDE BINDING DOMAIN-CONTAINING PROTEIN"/>
    <property type="match status" value="1"/>
</dbReference>
<reference evidence="2 3" key="2">
    <citation type="submission" date="2019-02" db="EMBL/GenBank/DDBJ databases">
        <title>'Lichenibacterium ramalinii' gen. nov. sp. nov., 'Lichenibacterium minor' gen. nov. sp. nov.</title>
        <authorList>
            <person name="Pankratov T."/>
        </authorList>
    </citation>
    <scope>NUCLEOTIDE SEQUENCE [LARGE SCALE GENOMIC DNA]</scope>
    <source>
        <strain evidence="2 3">RmlP001</strain>
    </source>
</reference>
<sequence length="202" mass="21753">MIVTVTSYKGGVGKTTTAIHLATYLQTLAPTLLVDGDAIRSATKWSQRGGGNGLPFKVVSHAQMVNHIRSYQHVVIDTEGNPTDDDFKDLAENCDMLVIPAVPESVATDGLTHTLAKLHTLAHTRHRVLLTMVPPKPRTDGQQLRDALVAQGVPMFVAEVPRLAVFEKAAAEGVPVHAVKGDRNGTRAWEAYEAAGREMVDG</sequence>
<accession>A0A4Q2R6U8</accession>
<evidence type="ECO:0000259" key="1">
    <source>
        <dbReference type="Pfam" id="PF01656"/>
    </source>
</evidence>
<dbReference type="OrthoDB" id="9804460at2"/>
<evidence type="ECO:0000313" key="3">
    <source>
        <dbReference type="Proteomes" id="UP000289411"/>
    </source>
</evidence>